<accession>A0A840YDH0</accession>
<dbReference type="AlphaFoldDB" id="A0A840YDH0"/>
<gene>
    <name evidence="2" type="ORF">FHS87_000567</name>
</gene>
<sequence length="322" mass="34133">MTGGLRRRSLGRRAAMAALLGASACRHPGPVGLAEPLPVVGAELALRPLGVLAIDTRRLGVDGLSGLHVGPDLTLTAVADRGSWVQARLVLSPEGAPLDLEAPRSGPLRDLVGTPLPRGFLGDAESLAALPDGSWLVGFERLHRIWRYRRLDGRAEAVAAPAGLALAPGNGSLEAMGVLPDGRWLIITEDQRPPGAPSMRQGWVGAPGRWHDFAYRPQPGHNPSDLCPLPDGGALVLERHFSPLDGFSARILRLPPIPAAPEHAEGSVVALLEPPLPSDNWEGISAFRHNGRDLVAVISDDNGMFFQRSLLMVLAWADQSAG</sequence>
<dbReference type="Proteomes" id="UP000580654">
    <property type="component" value="Unassembled WGS sequence"/>
</dbReference>
<protein>
    <recommendedName>
        <fullName evidence="1">Phytase-like domain-containing protein</fullName>
    </recommendedName>
</protein>
<organism evidence="2 3">
    <name type="scientific">Muricoccus pecuniae</name>
    <dbReference type="NCBI Taxonomy" id="693023"/>
    <lineage>
        <taxon>Bacteria</taxon>
        <taxon>Pseudomonadati</taxon>
        <taxon>Pseudomonadota</taxon>
        <taxon>Alphaproteobacteria</taxon>
        <taxon>Acetobacterales</taxon>
        <taxon>Roseomonadaceae</taxon>
        <taxon>Muricoccus</taxon>
    </lineage>
</organism>
<keyword evidence="3" id="KW-1185">Reference proteome</keyword>
<dbReference type="SUPFAM" id="SSF75011">
    <property type="entry name" value="3-carboxy-cis,cis-mucoante lactonizing enzyme"/>
    <property type="match status" value="1"/>
</dbReference>
<dbReference type="InterPro" id="IPR027372">
    <property type="entry name" value="Phytase-like_dom"/>
</dbReference>
<name>A0A840YDH0_9PROT</name>
<proteinExistence type="predicted"/>
<reference evidence="2 3" key="1">
    <citation type="submission" date="2020-08" db="EMBL/GenBank/DDBJ databases">
        <title>Genomic Encyclopedia of Type Strains, Phase IV (KMG-IV): sequencing the most valuable type-strain genomes for metagenomic binning, comparative biology and taxonomic classification.</title>
        <authorList>
            <person name="Goeker M."/>
        </authorList>
    </citation>
    <scope>NUCLEOTIDE SEQUENCE [LARGE SCALE GENOMIC DNA]</scope>
    <source>
        <strain evidence="2 3">DSM 25622</strain>
    </source>
</reference>
<dbReference type="PROSITE" id="PS51257">
    <property type="entry name" value="PROKAR_LIPOPROTEIN"/>
    <property type="match status" value="1"/>
</dbReference>
<dbReference type="Pfam" id="PF13449">
    <property type="entry name" value="Phytase-like"/>
    <property type="match status" value="1"/>
</dbReference>
<evidence type="ECO:0000313" key="2">
    <source>
        <dbReference type="EMBL" id="MBB5692552.1"/>
    </source>
</evidence>
<dbReference type="EMBL" id="JACIJD010000002">
    <property type="protein sequence ID" value="MBB5692552.1"/>
    <property type="molecule type" value="Genomic_DNA"/>
</dbReference>
<feature type="domain" description="Phytase-like" evidence="1">
    <location>
        <begin position="61"/>
        <end position="303"/>
    </location>
</feature>
<evidence type="ECO:0000313" key="3">
    <source>
        <dbReference type="Proteomes" id="UP000580654"/>
    </source>
</evidence>
<comment type="caution">
    <text evidence="2">The sequence shown here is derived from an EMBL/GenBank/DDBJ whole genome shotgun (WGS) entry which is preliminary data.</text>
</comment>
<evidence type="ECO:0000259" key="1">
    <source>
        <dbReference type="Pfam" id="PF13449"/>
    </source>
</evidence>
<dbReference type="InterPro" id="IPR014567">
    <property type="entry name" value="UCP031900"/>
</dbReference>
<dbReference type="PIRSF" id="PIRSF031900">
    <property type="entry name" value="UCP031900"/>
    <property type="match status" value="1"/>
</dbReference>